<dbReference type="EMBL" id="CAMXCT020003791">
    <property type="protein sequence ID" value="CAL1159646.1"/>
    <property type="molecule type" value="Genomic_DNA"/>
</dbReference>
<feature type="domain" description="HECT" evidence="4">
    <location>
        <begin position="453"/>
        <end position="609"/>
    </location>
</feature>
<dbReference type="Pfam" id="PF00632">
    <property type="entry name" value="HECT"/>
    <property type="match status" value="1"/>
</dbReference>
<dbReference type="SUPFAM" id="SSF103473">
    <property type="entry name" value="MFS general substrate transporter"/>
    <property type="match status" value="1"/>
</dbReference>
<name>A0A9P1DAQ7_9DINO</name>
<organism evidence="5">
    <name type="scientific">Cladocopium goreaui</name>
    <dbReference type="NCBI Taxonomy" id="2562237"/>
    <lineage>
        <taxon>Eukaryota</taxon>
        <taxon>Sar</taxon>
        <taxon>Alveolata</taxon>
        <taxon>Dinophyceae</taxon>
        <taxon>Suessiales</taxon>
        <taxon>Symbiodiniaceae</taxon>
        <taxon>Cladocopium</taxon>
    </lineage>
</organism>
<evidence type="ECO:0000313" key="6">
    <source>
        <dbReference type="EMBL" id="CAL4793583.1"/>
    </source>
</evidence>
<keyword evidence="2" id="KW-0833">Ubl conjugation pathway</keyword>
<evidence type="ECO:0000313" key="5">
    <source>
        <dbReference type="EMBL" id="CAI4006271.1"/>
    </source>
</evidence>
<dbReference type="GO" id="GO:0043161">
    <property type="term" value="P:proteasome-mediated ubiquitin-dependent protein catabolic process"/>
    <property type="evidence" value="ECO:0007669"/>
    <property type="project" value="TreeGrafter"/>
</dbReference>
<dbReference type="Proteomes" id="UP001152797">
    <property type="component" value="Unassembled WGS sequence"/>
</dbReference>
<accession>A0A9P1DAQ7</accession>
<dbReference type="Gene3D" id="1.20.1250.20">
    <property type="entry name" value="MFS general substrate transporter like domains"/>
    <property type="match status" value="1"/>
</dbReference>
<feature type="transmembrane region" description="Helical" evidence="3">
    <location>
        <begin position="233"/>
        <end position="255"/>
    </location>
</feature>
<dbReference type="EMBL" id="CAMXCT030003791">
    <property type="protein sequence ID" value="CAL4793583.1"/>
    <property type="molecule type" value="Genomic_DNA"/>
</dbReference>
<proteinExistence type="predicted"/>
<dbReference type="GO" id="GO:0000209">
    <property type="term" value="P:protein polyubiquitination"/>
    <property type="evidence" value="ECO:0007669"/>
    <property type="project" value="TreeGrafter"/>
</dbReference>
<dbReference type="Gene3D" id="3.90.1750.10">
    <property type="entry name" value="Hect, E3 ligase catalytic domains"/>
    <property type="match status" value="1"/>
</dbReference>
<keyword evidence="3" id="KW-0472">Membrane</keyword>
<feature type="transmembrane region" description="Helical" evidence="3">
    <location>
        <begin position="1114"/>
        <end position="1133"/>
    </location>
</feature>
<feature type="transmembrane region" description="Helical" evidence="3">
    <location>
        <begin position="750"/>
        <end position="772"/>
    </location>
</feature>
<keyword evidence="1" id="KW-0808">Transferase</keyword>
<evidence type="ECO:0000313" key="7">
    <source>
        <dbReference type="Proteomes" id="UP001152797"/>
    </source>
</evidence>
<dbReference type="PANTHER" id="PTHR45670:SF1">
    <property type="entry name" value="E3 UBIQUITIN-PROTEIN LIGASE HECTD1"/>
    <property type="match status" value="1"/>
</dbReference>
<keyword evidence="3" id="KW-0812">Transmembrane</keyword>
<evidence type="ECO:0000256" key="3">
    <source>
        <dbReference type="SAM" id="Phobius"/>
    </source>
</evidence>
<dbReference type="OrthoDB" id="271273at2759"/>
<keyword evidence="7" id="KW-1185">Reference proteome</keyword>
<reference evidence="5" key="1">
    <citation type="submission" date="2022-10" db="EMBL/GenBank/DDBJ databases">
        <authorList>
            <person name="Chen Y."/>
            <person name="Dougan E. K."/>
            <person name="Chan C."/>
            <person name="Rhodes N."/>
            <person name="Thang M."/>
        </authorList>
    </citation>
    <scope>NUCLEOTIDE SEQUENCE</scope>
</reference>
<sequence length="1147" mass="124100">MSLLSLGLMATSSGFATQLLARVVLGAATSAAWFFERRRTHWHGSFLTADTTLPQGSLGNLAGPPCMGALFDAASAEGLPEPQFWAVLPPLLLFVIIYKMLHDVVSKTEPLLEKDKQDDLLAKACGGLYLFKNGRVLVLTFELICIFAANNAFVTAAAIELQRNGFSSAWIGMITMPSGLMQCLLSQWAGRVAGSVKNRERILLYTPTLLGSSLLFIAFIAKSMAFLATLDSSVSTLLVPILSTLVVSSAALGAADAPAMSMMADLAAAQGVGYGQALTASEMAINAGLAMGPSLAALALSANWNYFEISLVGAVCALLAALCSVARTGNDAELWELHEQAAADESVFVGAGRSEMARLPGRGSCNLLETAERVIQLTYNSRALLEVVFDDETGFGDGVTQSFYTDVAAELCSDSEGSLGLWVEHLPQSRVMHQGKTFLHSPRGLFPRPHVPGSPNSLAACKRFRFLGRLMAKALRDGFIVPVALCPHFFEAVLGADLPLEALPSPGDGWSGEFLGAAARFARDRRAAGAAGAAGAAEPGWAAKYVQAKGAAGEMSFDEYSQHCFFLETGASGMEICEGGAERALSIANLDDFVECAAQWWLRDGIIPQSALAPTRRADVELPEPPELAMSDESDVNGLEAMSFVNVASVTMSDSNSGAVGEPSFDSFKSYVSERIRVTDKEILRGITLRESLRRGGSLWRKNPEQLTRGAREELYQKSRLIQHLDIFVSHTWASGGWSKALSLLMQSGCGVALIFWFFGIVLAALLCHADILPMPLRYAPGTERFSEACPLGPWVMILGTFGTLVGLMLSPYCPRCNPMDMCFIDAACVQQTDETMMKRGIHGIGGFLLVSKELRIIWSPVYLTRLWCVFEIATYKKLNPDGAVVLAPIFLETVVVLFYASNLLGAVAYLFIRGSGAGSYVAIPALLLCCLPYLITIHYLRKNYVQKHRLFAQFENFDLDLVECSNESDRNFVHTAITQLYGSNEGFTSYVKGALREELLRPIAGSVGPERYALLIESPILSMLLEFCIALWKGGALPDVILLYAVSLVLGLLFHHRTAISLAILLSDHFAEPACSSICVDLLQTFLIFLVFLLHVALGTALCQGAFFTNQWLLLPGISILFAVAHFAVIWLQRKSNSRRLTSTAS</sequence>
<evidence type="ECO:0000259" key="4">
    <source>
        <dbReference type="Pfam" id="PF00632"/>
    </source>
</evidence>
<evidence type="ECO:0000256" key="1">
    <source>
        <dbReference type="ARBA" id="ARBA00022679"/>
    </source>
</evidence>
<feature type="transmembrane region" description="Helical" evidence="3">
    <location>
        <begin position="885"/>
        <end position="913"/>
    </location>
</feature>
<dbReference type="InterPro" id="IPR035983">
    <property type="entry name" value="Hect_E3_ubiquitin_ligase"/>
</dbReference>
<gene>
    <name evidence="5" type="ORF">C1SCF055_LOCUS31923</name>
</gene>
<feature type="transmembrane region" description="Helical" evidence="3">
    <location>
        <begin position="202"/>
        <end position="221"/>
    </location>
</feature>
<feature type="transmembrane region" description="Helical" evidence="3">
    <location>
        <begin position="792"/>
        <end position="810"/>
    </location>
</feature>
<dbReference type="GO" id="GO:0061630">
    <property type="term" value="F:ubiquitin protein ligase activity"/>
    <property type="evidence" value="ECO:0007669"/>
    <property type="project" value="InterPro"/>
</dbReference>
<feature type="transmembrane region" description="Helical" evidence="3">
    <location>
        <begin position="170"/>
        <end position="190"/>
    </location>
</feature>
<dbReference type="InterPro" id="IPR000569">
    <property type="entry name" value="HECT_dom"/>
</dbReference>
<comment type="caution">
    <text evidence="5">The sequence shown here is derived from an EMBL/GenBank/DDBJ whole genome shotgun (WGS) entry which is preliminary data.</text>
</comment>
<dbReference type="PANTHER" id="PTHR45670">
    <property type="entry name" value="E3 UBIQUITIN-PROTEIN LIGASE TRIP12"/>
    <property type="match status" value="1"/>
</dbReference>
<dbReference type="SUPFAM" id="SSF56204">
    <property type="entry name" value="Hect, E3 ligase catalytic domain"/>
    <property type="match status" value="1"/>
</dbReference>
<evidence type="ECO:0000256" key="2">
    <source>
        <dbReference type="ARBA" id="ARBA00022786"/>
    </source>
</evidence>
<feature type="transmembrane region" description="Helical" evidence="3">
    <location>
        <begin position="1087"/>
        <end position="1108"/>
    </location>
</feature>
<reference evidence="6 7" key="2">
    <citation type="submission" date="2024-05" db="EMBL/GenBank/DDBJ databases">
        <authorList>
            <person name="Chen Y."/>
            <person name="Shah S."/>
            <person name="Dougan E. K."/>
            <person name="Thang M."/>
            <person name="Chan C."/>
        </authorList>
    </citation>
    <scope>NUCLEOTIDE SEQUENCE [LARGE SCALE GENOMIC DNA]</scope>
</reference>
<feature type="transmembrane region" description="Helical" evidence="3">
    <location>
        <begin position="136"/>
        <end position="158"/>
    </location>
</feature>
<protein>
    <recommendedName>
        <fullName evidence="4">HECT domain-containing protein</fullName>
    </recommendedName>
</protein>
<dbReference type="AlphaFoldDB" id="A0A9P1DAQ7"/>
<dbReference type="InterPro" id="IPR045322">
    <property type="entry name" value="HECTD1/TRIP12-like"/>
</dbReference>
<dbReference type="EMBL" id="CAMXCT010003791">
    <property type="protein sequence ID" value="CAI4006271.1"/>
    <property type="molecule type" value="Genomic_DNA"/>
</dbReference>
<feature type="transmembrane region" description="Helical" evidence="3">
    <location>
        <begin position="919"/>
        <end position="941"/>
    </location>
</feature>
<keyword evidence="3" id="KW-1133">Transmembrane helix</keyword>
<dbReference type="InterPro" id="IPR036259">
    <property type="entry name" value="MFS_trans_sf"/>
</dbReference>